<protein>
    <submittedName>
        <fullName evidence="1">Uncharacterized protein</fullName>
    </submittedName>
</protein>
<name>A0ABR2BKU0_9ROSI</name>
<sequence>MELRDWIITNLSKPDYFHKYPLNWDILFGVVPWNLWLHRNQVVFASLVMDWGSILDRSKRIQLNTVRALRLISDFPPRILICNMARKVGMLF</sequence>
<proteinExistence type="predicted"/>
<gene>
    <name evidence="1" type="ORF">V6N12_017916</name>
</gene>
<comment type="caution">
    <text evidence="1">The sequence shown here is derived from an EMBL/GenBank/DDBJ whole genome shotgun (WGS) entry which is preliminary data.</text>
</comment>
<accession>A0ABR2BKU0</accession>
<dbReference type="Proteomes" id="UP001472677">
    <property type="component" value="Unassembled WGS sequence"/>
</dbReference>
<keyword evidence="2" id="KW-1185">Reference proteome</keyword>
<evidence type="ECO:0000313" key="2">
    <source>
        <dbReference type="Proteomes" id="UP001472677"/>
    </source>
</evidence>
<reference evidence="1 2" key="1">
    <citation type="journal article" date="2024" name="G3 (Bethesda)">
        <title>Genome assembly of Hibiscus sabdariffa L. provides insights into metabolisms of medicinal natural products.</title>
        <authorList>
            <person name="Kim T."/>
        </authorList>
    </citation>
    <scope>NUCLEOTIDE SEQUENCE [LARGE SCALE GENOMIC DNA]</scope>
    <source>
        <strain evidence="1">TK-2024</strain>
        <tissue evidence="1">Old leaves</tissue>
    </source>
</reference>
<dbReference type="EMBL" id="JBBPBM010000107">
    <property type="protein sequence ID" value="KAK8507623.1"/>
    <property type="molecule type" value="Genomic_DNA"/>
</dbReference>
<evidence type="ECO:0000313" key="1">
    <source>
        <dbReference type="EMBL" id="KAK8507623.1"/>
    </source>
</evidence>
<organism evidence="1 2">
    <name type="scientific">Hibiscus sabdariffa</name>
    <name type="common">roselle</name>
    <dbReference type="NCBI Taxonomy" id="183260"/>
    <lineage>
        <taxon>Eukaryota</taxon>
        <taxon>Viridiplantae</taxon>
        <taxon>Streptophyta</taxon>
        <taxon>Embryophyta</taxon>
        <taxon>Tracheophyta</taxon>
        <taxon>Spermatophyta</taxon>
        <taxon>Magnoliopsida</taxon>
        <taxon>eudicotyledons</taxon>
        <taxon>Gunneridae</taxon>
        <taxon>Pentapetalae</taxon>
        <taxon>rosids</taxon>
        <taxon>malvids</taxon>
        <taxon>Malvales</taxon>
        <taxon>Malvaceae</taxon>
        <taxon>Malvoideae</taxon>
        <taxon>Hibiscus</taxon>
    </lineage>
</organism>